<dbReference type="PANTHER" id="PTHR24416:SF525">
    <property type="entry name" value="INSULIN-LIKE RECEPTOR"/>
    <property type="match status" value="1"/>
</dbReference>
<dbReference type="GO" id="GO:0042593">
    <property type="term" value="P:glucose homeostasis"/>
    <property type="evidence" value="ECO:0007669"/>
    <property type="project" value="TreeGrafter"/>
</dbReference>
<evidence type="ECO:0000256" key="13">
    <source>
        <dbReference type="ARBA" id="ARBA00022989"/>
    </source>
</evidence>
<feature type="binding site" evidence="20">
    <location>
        <position position="1122"/>
    </location>
    <ligand>
        <name>ATP</name>
        <dbReference type="ChEBI" id="CHEBI:30616"/>
    </ligand>
</feature>
<dbReference type="InterPro" id="IPR036116">
    <property type="entry name" value="FN3_sf"/>
</dbReference>
<dbReference type="EC" id="2.7.10.1" evidence="2"/>
<feature type="region of interest" description="Disordered" evidence="21">
    <location>
        <begin position="806"/>
        <end position="830"/>
    </location>
</feature>
<dbReference type="InterPro" id="IPR001245">
    <property type="entry name" value="Ser-Thr/Tyr_kinase_cat_dom"/>
</dbReference>
<dbReference type="PRINTS" id="PR00109">
    <property type="entry name" value="TYRKINASE"/>
</dbReference>
<evidence type="ECO:0000256" key="2">
    <source>
        <dbReference type="ARBA" id="ARBA00011902"/>
    </source>
</evidence>
<protein>
    <recommendedName>
        <fullName evidence="2">receptor protein-tyrosine kinase</fullName>
        <ecNumber evidence="2">2.7.10.1</ecNumber>
    </recommendedName>
</protein>
<evidence type="ECO:0000256" key="8">
    <source>
        <dbReference type="ARBA" id="ARBA00022729"/>
    </source>
</evidence>
<dbReference type="GO" id="GO:0043560">
    <property type="term" value="F:insulin receptor substrate binding"/>
    <property type="evidence" value="ECO:0007669"/>
    <property type="project" value="TreeGrafter"/>
</dbReference>
<dbReference type="OrthoDB" id="546826at2759"/>
<dbReference type="EMBL" id="LIAE01006611">
    <property type="protein sequence ID" value="PAV87016.1"/>
    <property type="molecule type" value="Genomic_DNA"/>
</dbReference>
<dbReference type="PROSITE" id="PS50853">
    <property type="entry name" value="FN3"/>
    <property type="match status" value="2"/>
</dbReference>
<evidence type="ECO:0000313" key="26">
    <source>
        <dbReference type="Proteomes" id="UP000218231"/>
    </source>
</evidence>
<keyword evidence="6 22" id="KW-0812">Transmembrane</keyword>
<dbReference type="FunFam" id="1.10.510.10:FF:000987">
    <property type="entry name" value="Receptor protein-tyrosine kinase"/>
    <property type="match status" value="1"/>
</dbReference>
<dbReference type="PROSITE" id="PS00107">
    <property type="entry name" value="PROTEIN_KINASE_ATP"/>
    <property type="match status" value="1"/>
</dbReference>
<evidence type="ECO:0000256" key="5">
    <source>
        <dbReference type="ARBA" id="ARBA00022685"/>
    </source>
</evidence>
<comment type="catalytic activity">
    <reaction evidence="19">
        <text>L-tyrosyl-[protein] + ATP = O-phospho-L-tyrosyl-[protein] + ADP + H(+)</text>
        <dbReference type="Rhea" id="RHEA:10596"/>
        <dbReference type="Rhea" id="RHEA-COMP:10136"/>
        <dbReference type="Rhea" id="RHEA-COMP:20101"/>
        <dbReference type="ChEBI" id="CHEBI:15378"/>
        <dbReference type="ChEBI" id="CHEBI:30616"/>
        <dbReference type="ChEBI" id="CHEBI:46858"/>
        <dbReference type="ChEBI" id="CHEBI:61978"/>
        <dbReference type="ChEBI" id="CHEBI:456216"/>
        <dbReference type="EC" id="2.7.10.1"/>
    </reaction>
</comment>
<dbReference type="PROSITE" id="PS50011">
    <property type="entry name" value="PROTEIN_KINASE_DOM"/>
    <property type="match status" value="1"/>
</dbReference>
<dbReference type="CDD" id="cd00063">
    <property type="entry name" value="FN3"/>
    <property type="match status" value="3"/>
</dbReference>
<dbReference type="InterPro" id="IPR006212">
    <property type="entry name" value="Furin_repeat"/>
</dbReference>
<keyword evidence="9" id="KW-0677">Repeat</keyword>
<comment type="subcellular location">
    <subcellularLocation>
        <location evidence="1">Membrane</location>
        <topology evidence="1">Single-pass type I membrane protein</topology>
    </subcellularLocation>
</comment>
<dbReference type="Pfam" id="PF07714">
    <property type="entry name" value="PK_Tyr_Ser-Thr"/>
    <property type="match status" value="1"/>
</dbReference>
<dbReference type="Gene3D" id="2.60.40.10">
    <property type="entry name" value="Immunoglobulins"/>
    <property type="match status" value="4"/>
</dbReference>
<keyword evidence="13 22" id="KW-1133">Transmembrane helix</keyword>
<evidence type="ECO:0000256" key="15">
    <source>
        <dbReference type="ARBA" id="ARBA00023137"/>
    </source>
</evidence>
<dbReference type="GO" id="GO:0005899">
    <property type="term" value="C:insulin receptor complex"/>
    <property type="evidence" value="ECO:0007669"/>
    <property type="project" value="TreeGrafter"/>
</dbReference>
<keyword evidence="5" id="KW-0165">Cleavage on pair of basic residues</keyword>
<evidence type="ECO:0000256" key="14">
    <source>
        <dbReference type="ARBA" id="ARBA00023136"/>
    </source>
</evidence>
<keyword evidence="4" id="KW-0808">Transferase</keyword>
<feature type="region of interest" description="Disordered" evidence="21">
    <location>
        <begin position="1398"/>
        <end position="1433"/>
    </location>
</feature>
<dbReference type="InterPro" id="IPR020635">
    <property type="entry name" value="Tyr_kinase_cat_dom"/>
</dbReference>
<evidence type="ECO:0000256" key="17">
    <source>
        <dbReference type="ARBA" id="ARBA00023180"/>
    </source>
</evidence>
<evidence type="ECO:0000256" key="21">
    <source>
        <dbReference type="SAM" id="MobiDB-lite"/>
    </source>
</evidence>
<keyword evidence="12 20" id="KW-0067">ATP-binding</keyword>
<evidence type="ECO:0000259" key="24">
    <source>
        <dbReference type="PROSITE" id="PS50853"/>
    </source>
</evidence>
<keyword evidence="18" id="KW-0464">Manganese</keyword>
<dbReference type="PROSITE" id="PS00109">
    <property type="entry name" value="PROTEIN_KINASE_TYR"/>
    <property type="match status" value="1"/>
</dbReference>
<reference evidence="25 26" key="1">
    <citation type="journal article" date="2017" name="Curr. Biol.">
        <title>Genome architecture and evolution of a unichromosomal asexual nematode.</title>
        <authorList>
            <person name="Fradin H."/>
            <person name="Zegar C."/>
            <person name="Gutwein M."/>
            <person name="Lucas J."/>
            <person name="Kovtun M."/>
            <person name="Corcoran D."/>
            <person name="Baugh L.R."/>
            <person name="Kiontke K."/>
            <person name="Gunsalus K."/>
            <person name="Fitch D.H."/>
            <person name="Piano F."/>
        </authorList>
    </citation>
    <scope>NUCLEOTIDE SEQUENCE [LARGE SCALE GENOMIC DNA]</scope>
    <source>
        <strain evidence="25">PF1309</strain>
    </source>
</reference>
<dbReference type="InterPro" id="IPR000719">
    <property type="entry name" value="Prot_kinase_dom"/>
</dbReference>
<dbReference type="Pfam" id="PF00041">
    <property type="entry name" value="fn3"/>
    <property type="match status" value="1"/>
</dbReference>
<keyword evidence="14 22" id="KW-0472">Membrane</keyword>
<dbReference type="InterPro" id="IPR017441">
    <property type="entry name" value="Protein_kinase_ATP_BS"/>
</dbReference>
<dbReference type="InterPro" id="IPR009030">
    <property type="entry name" value="Growth_fac_rcpt_cys_sf"/>
</dbReference>
<feature type="region of interest" description="Disordered" evidence="21">
    <location>
        <begin position="634"/>
        <end position="679"/>
    </location>
</feature>
<evidence type="ECO:0000256" key="18">
    <source>
        <dbReference type="ARBA" id="ARBA00023211"/>
    </source>
</evidence>
<dbReference type="InterPro" id="IPR036941">
    <property type="entry name" value="Rcpt_L-dom_sf"/>
</dbReference>
<dbReference type="Gene3D" id="3.30.200.20">
    <property type="entry name" value="Phosphorylase Kinase, domain 1"/>
    <property type="match status" value="1"/>
</dbReference>
<evidence type="ECO:0000256" key="6">
    <source>
        <dbReference type="ARBA" id="ARBA00022692"/>
    </source>
</evidence>
<keyword evidence="17" id="KW-0325">Glycoprotein</keyword>
<dbReference type="Pfam" id="PF01030">
    <property type="entry name" value="Recep_L_domain"/>
    <property type="match status" value="2"/>
</dbReference>
<sequence>MTLLSSENNVQSDFPRFEHLREVTGSVLIFHAKGLRSLSWIFPNLRVIGGQSLIQHYALVIYSNDHLEDISLPNLRVIRNGGVRIAENKMLCRARSIDWKHIVAGPVNDIFVDNAAETSMTETGRVCEVSNCETDLNSRKCRYKKTKLGDKQQACWNETACQRACDHERYENGSLGPGCADSDGSRCHEQCLSGCKKPNDPSQCYSCRNIAHNGVCVTSCPKPLFSLLDRRCVTRDSCTKLRPYGKKQERWKAINGKCHYQCPTNYEEDPANPSFCQRCISECIRVCAGNLTIDNLQRAKSLSECHVIDGFLEIELKMGLDSIAPEQLTAAFGKIQTIKGYLMVRFSPAFVNLYMFKSLKRVTGEILYRKKYSLVVFENVNLVKLFDNNLHLTVDHGYMQFQNNRMLCFHQIQQLFDKMDRRHEMSEEDQSPNSNGDKAICEDSTFNVTVDFALSNSFTLSWDPVDTASMDHRKFLGYEVFYKEVPFADPNMTRDDDRSACSDSWNSQFHEVKISDDTEAFATEEEQNITTKGREREVVTVANENIKPYTTYAFYVQTQIVRHEGARNSVSQIGFVTTNFSTPDPPRIKDVEVEIDSNKIKLVWEKPIRPNGVVTHYVVSWRAIHPNLEAQSKTICDSHNPSSHRHGASALSSDPLVSSQSATTTSSPNPAGSGESLVSMITPTPANTCAAKGCCECSANSLANKKSNVEKNAEFENTIQNYVFVQNCDVNFDPERCAGYQPHEEAVNEARSKREVEAGEERRIEMNRAKHTIRHSLDDWEGVDYESAEIKKRSKRAILDALENKEKESTQIDNKTEKGKEEEKGTTQSKFVKEAEKSVANVEKHQMMMESPMRKNVTDTFILLDTLKHHTDYSISVSACQDVKVHDSSCSPPMKAQRIIKTKSLIHVDEVDASTINVQTLNRSTPSIQITWKKPLQPNGGVLGYRIIFNNTAIDAIPHSVCQSAAESNWTSDKKGVIVKGLADGEYKVSLQTISLAGVSLPSEYSRTVSVYSPRFWTFWRIIFALLVILILLAAFGLIAFYAIRRYYGGKVKEYATQLISANPEYLSQNEVYKADEWELKRSDLILEDEIGHGTFGKVYRGQTVASVTSISGTSFGECAIKTVAESAGPAERIHFLLEANVMKQFNSSFIIKLLGVVSDGQPVLVVMEMMSKGNLRDYLRSRRPGAEENKDNSPVPTKEQYHEWAAQIADGMAYLESIRFVHRDLAARNCMVNENLTVKIGDFGMARDLYYHEYYKPTGKRLMPVRWMAPESLKDGKFDSKSDIWSYGVVLYEMLTLGQQPYQGLGNDEVLSYIGVSRKIMDKPMDCPDYWYELMKQCWQYSPAKRPTFSQIVQHIAKDANSEPTYVMEPHQNQSISNNVPPYLLPMQMDDSMGMEMCGNTRTPQPDLLSRHSSHAETDPLDPKDNEDEHSF</sequence>
<dbReference type="CDD" id="cd05032">
    <property type="entry name" value="PTKc_InsR_like"/>
    <property type="match status" value="1"/>
</dbReference>
<evidence type="ECO:0000256" key="10">
    <source>
        <dbReference type="ARBA" id="ARBA00022741"/>
    </source>
</evidence>
<dbReference type="STRING" id="2018661.A0A2A2LLC3"/>
<accession>A0A2A2LLC3</accession>
<evidence type="ECO:0000256" key="4">
    <source>
        <dbReference type="ARBA" id="ARBA00022679"/>
    </source>
</evidence>
<keyword evidence="11" id="KW-0418">Kinase</keyword>
<evidence type="ECO:0000256" key="19">
    <source>
        <dbReference type="ARBA" id="ARBA00051243"/>
    </source>
</evidence>
<dbReference type="SMART" id="SM00219">
    <property type="entry name" value="TyrKc"/>
    <property type="match status" value="1"/>
</dbReference>
<name>A0A2A2LLC3_9BILA</name>
<dbReference type="PANTHER" id="PTHR24416">
    <property type="entry name" value="TYROSINE-PROTEIN KINASE RECEPTOR"/>
    <property type="match status" value="1"/>
</dbReference>
<keyword evidence="3" id="KW-0597">Phosphoprotein</keyword>
<feature type="domain" description="Fibronectin type-III" evidence="24">
    <location>
        <begin position="914"/>
        <end position="1014"/>
    </location>
</feature>
<dbReference type="Gene3D" id="3.80.20.20">
    <property type="entry name" value="Receptor L-domain"/>
    <property type="match status" value="2"/>
</dbReference>
<dbReference type="GO" id="GO:0051897">
    <property type="term" value="P:positive regulation of phosphatidylinositol 3-kinase/protein kinase B signal transduction"/>
    <property type="evidence" value="ECO:0007669"/>
    <property type="project" value="TreeGrafter"/>
</dbReference>
<dbReference type="InterPro" id="IPR050122">
    <property type="entry name" value="RTK"/>
</dbReference>
<evidence type="ECO:0000256" key="1">
    <source>
        <dbReference type="ARBA" id="ARBA00004479"/>
    </source>
</evidence>
<evidence type="ECO:0000259" key="23">
    <source>
        <dbReference type="PROSITE" id="PS50011"/>
    </source>
</evidence>
<evidence type="ECO:0000256" key="9">
    <source>
        <dbReference type="ARBA" id="ARBA00022737"/>
    </source>
</evidence>
<feature type="domain" description="Fibronectin type-III" evidence="24">
    <location>
        <begin position="582"/>
        <end position="687"/>
    </location>
</feature>
<dbReference type="GO" id="GO:0043410">
    <property type="term" value="P:positive regulation of MAPK cascade"/>
    <property type="evidence" value="ECO:0007669"/>
    <property type="project" value="TreeGrafter"/>
</dbReference>
<feature type="compositionally biased region" description="Basic and acidic residues" evidence="21">
    <location>
        <begin position="1415"/>
        <end position="1433"/>
    </location>
</feature>
<dbReference type="InterPro" id="IPR006211">
    <property type="entry name" value="Furin-like_Cys-rich_dom"/>
</dbReference>
<evidence type="ECO:0000256" key="20">
    <source>
        <dbReference type="PROSITE-ProRule" id="PRU10141"/>
    </source>
</evidence>
<keyword evidence="15" id="KW-0829">Tyrosine-protein kinase</keyword>
<keyword evidence="26" id="KW-1185">Reference proteome</keyword>
<feature type="transmembrane region" description="Helical" evidence="22">
    <location>
        <begin position="1019"/>
        <end position="1044"/>
    </location>
</feature>
<dbReference type="Pfam" id="PF00757">
    <property type="entry name" value="Furin-like"/>
    <property type="match status" value="1"/>
</dbReference>
<evidence type="ECO:0000256" key="11">
    <source>
        <dbReference type="ARBA" id="ARBA00022777"/>
    </source>
</evidence>
<organism evidence="25 26">
    <name type="scientific">Diploscapter pachys</name>
    <dbReference type="NCBI Taxonomy" id="2018661"/>
    <lineage>
        <taxon>Eukaryota</taxon>
        <taxon>Metazoa</taxon>
        <taxon>Ecdysozoa</taxon>
        <taxon>Nematoda</taxon>
        <taxon>Chromadorea</taxon>
        <taxon>Rhabditida</taxon>
        <taxon>Rhabditina</taxon>
        <taxon>Rhabditomorpha</taxon>
        <taxon>Rhabditoidea</taxon>
        <taxon>Rhabditidae</taxon>
        <taxon>Diploscapter</taxon>
    </lineage>
</organism>
<dbReference type="SUPFAM" id="SSF56112">
    <property type="entry name" value="Protein kinase-like (PK-like)"/>
    <property type="match status" value="1"/>
</dbReference>
<dbReference type="SUPFAM" id="SSF57184">
    <property type="entry name" value="Growth factor receptor domain"/>
    <property type="match status" value="1"/>
</dbReference>
<dbReference type="GO" id="GO:0005524">
    <property type="term" value="F:ATP binding"/>
    <property type="evidence" value="ECO:0007669"/>
    <property type="project" value="UniProtKB-UniRule"/>
</dbReference>
<dbReference type="InterPro" id="IPR000494">
    <property type="entry name" value="Rcpt_L-dom"/>
</dbReference>
<evidence type="ECO:0000256" key="7">
    <source>
        <dbReference type="ARBA" id="ARBA00022723"/>
    </source>
</evidence>
<dbReference type="SMART" id="SM00060">
    <property type="entry name" value="FN3"/>
    <property type="match status" value="3"/>
</dbReference>
<evidence type="ECO:0000313" key="25">
    <source>
        <dbReference type="EMBL" id="PAV87016.1"/>
    </source>
</evidence>
<proteinExistence type="predicted"/>
<dbReference type="GO" id="GO:0046872">
    <property type="term" value="F:metal ion binding"/>
    <property type="evidence" value="ECO:0007669"/>
    <property type="project" value="UniProtKB-KW"/>
</dbReference>
<gene>
    <name evidence="25" type="ORF">WR25_18462</name>
</gene>
<keyword evidence="16" id="KW-0675">Receptor</keyword>
<dbReference type="Proteomes" id="UP000218231">
    <property type="component" value="Unassembled WGS sequence"/>
</dbReference>
<evidence type="ECO:0000256" key="12">
    <source>
        <dbReference type="ARBA" id="ARBA00022840"/>
    </source>
</evidence>
<dbReference type="InterPro" id="IPR003961">
    <property type="entry name" value="FN3_dom"/>
</dbReference>
<feature type="compositionally biased region" description="Polar residues" evidence="21">
    <location>
        <begin position="650"/>
        <end position="670"/>
    </location>
</feature>
<evidence type="ECO:0000256" key="16">
    <source>
        <dbReference type="ARBA" id="ARBA00023170"/>
    </source>
</evidence>
<dbReference type="InterPro" id="IPR013783">
    <property type="entry name" value="Ig-like_fold"/>
</dbReference>
<dbReference type="Gene3D" id="2.10.220.10">
    <property type="entry name" value="Hormone Receptor, Insulin-like Growth Factor Receptor 1, Chain A, domain 2"/>
    <property type="match status" value="1"/>
</dbReference>
<keyword evidence="7" id="KW-0479">Metal-binding</keyword>
<dbReference type="InterPro" id="IPR008266">
    <property type="entry name" value="Tyr_kinase_AS"/>
</dbReference>
<keyword evidence="8" id="KW-0732">Signal</keyword>
<comment type="caution">
    <text evidence="25">The sequence shown here is derived from an EMBL/GenBank/DDBJ whole genome shotgun (WGS) entry which is preliminary data.</text>
</comment>
<evidence type="ECO:0000256" key="3">
    <source>
        <dbReference type="ARBA" id="ARBA00022553"/>
    </source>
</evidence>
<feature type="domain" description="Protein kinase" evidence="23">
    <location>
        <begin position="1085"/>
        <end position="1359"/>
    </location>
</feature>
<dbReference type="SUPFAM" id="SSF52058">
    <property type="entry name" value="L domain-like"/>
    <property type="match status" value="2"/>
</dbReference>
<keyword evidence="10 20" id="KW-0547">Nucleotide-binding</keyword>
<evidence type="ECO:0000256" key="22">
    <source>
        <dbReference type="SAM" id="Phobius"/>
    </source>
</evidence>
<dbReference type="GO" id="GO:0005009">
    <property type="term" value="F:insulin receptor activity"/>
    <property type="evidence" value="ECO:0007669"/>
    <property type="project" value="TreeGrafter"/>
</dbReference>
<dbReference type="Gene3D" id="1.10.510.10">
    <property type="entry name" value="Transferase(Phosphotransferase) domain 1"/>
    <property type="match status" value="1"/>
</dbReference>
<dbReference type="InterPro" id="IPR011009">
    <property type="entry name" value="Kinase-like_dom_sf"/>
</dbReference>
<dbReference type="SUPFAM" id="SSF49265">
    <property type="entry name" value="Fibronectin type III"/>
    <property type="match status" value="2"/>
</dbReference>
<dbReference type="GO" id="GO:0030424">
    <property type="term" value="C:axon"/>
    <property type="evidence" value="ECO:0007669"/>
    <property type="project" value="TreeGrafter"/>
</dbReference>
<dbReference type="CDD" id="cd00064">
    <property type="entry name" value="FU"/>
    <property type="match status" value="1"/>
</dbReference>